<keyword evidence="7 10" id="KW-0653">Protein transport</keyword>
<keyword evidence="3 10" id="KW-0813">Transport</keyword>
<evidence type="ECO:0000256" key="4">
    <source>
        <dbReference type="ARBA" id="ARBA00022475"/>
    </source>
</evidence>
<dbReference type="CDD" id="cd24017">
    <property type="entry name" value="ASKHA_T2SSL_N"/>
    <property type="match status" value="1"/>
</dbReference>
<feature type="domain" description="GspL cytoplasmic actin-ATPase-like" evidence="11">
    <location>
        <begin position="51"/>
        <end position="238"/>
    </location>
</feature>
<dbReference type="InterPro" id="IPR043129">
    <property type="entry name" value="ATPase_NBD"/>
</dbReference>
<dbReference type="RefSeq" id="WP_101517275.1">
    <property type="nucleotide sequence ID" value="NZ_PKUS01000002.1"/>
</dbReference>
<dbReference type="PIRSF" id="PIRSF015761">
    <property type="entry name" value="Protein_L"/>
    <property type="match status" value="1"/>
</dbReference>
<dbReference type="SUPFAM" id="SSF53067">
    <property type="entry name" value="Actin-like ATPase domain"/>
    <property type="match status" value="1"/>
</dbReference>
<keyword evidence="8" id="KW-1133">Transmembrane helix</keyword>
<dbReference type="InterPro" id="IPR007812">
    <property type="entry name" value="T2SS_protein-GspL"/>
</dbReference>
<evidence type="ECO:0000256" key="7">
    <source>
        <dbReference type="ARBA" id="ARBA00022927"/>
    </source>
</evidence>
<evidence type="ECO:0000256" key="3">
    <source>
        <dbReference type="ARBA" id="ARBA00022448"/>
    </source>
</evidence>
<gene>
    <name evidence="13" type="ORF">C0039_03760</name>
</gene>
<feature type="domain" description="GspL periplasmic" evidence="12">
    <location>
        <begin position="245"/>
        <end position="396"/>
    </location>
</feature>
<dbReference type="GO" id="GO:0005886">
    <property type="term" value="C:plasma membrane"/>
    <property type="evidence" value="ECO:0007669"/>
    <property type="project" value="UniProtKB-SubCell"/>
</dbReference>
<dbReference type="Gene3D" id="3.30.420.380">
    <property type="match status" value="1"/>
</dbReference>
<dbReference type="NCBIfam" id="TIGR01709">
    <property type="entry name" value="typeII_sec_gspL"/>
    <property type="match status" value="1"/>
</dbReference>
<dbReference type="GO" id="GO:0015628">
    <property type="term" value="P:protein secretion by the type II secretion system"/>
    <property type="evidence" value="ECO:0007669"/>
    <property type="project" value="InterPro"/>
</dbReference>
<evidence type="ECO:0000256" key="1">
    <source>
        <dbReference type="ARBA" id="ARBA00004377"/>
    </source>
</evidence>
<evidence type="ECO:0000256" key="5">
    <source>
        <dbReference type="ARBA" id="ARBA00022519"/>
    </source>
</evidence>
<dbReference type="Proteomes" id="UP000235005">
    <property type="component" value="Unassembled WGS sequence"/>
</dbReference>
<reference evidence="13 14" key="1">
    <citation type="submission" date="2018-01" db="EMBL/GenBank/DDBJ databases">
        <title>The draft genome sequence of Halioglobus lutimaris HF004.</title>
        <authorList>
            <person name="Du Z.-J."/>
            <person name="Shi M.-J."/>
        </authorList>
    </citation>
    <scope>NUCLEOTIDE SEQUENCE [LARGE SCALE GENOMIC DNA]</scope>
    <source>
        <strain evidence="13 14">HF004</strain>
    </source>
</reference>
<evidence type="ECO:0000256" key="8">
    <source>
        <dbReference type="ARBA" id="ARBA00022989"/>
    </source>
</evidence>
<dbReference type="EMBL" id="PKUS01000002">
    <property type="protein sequence ID" value="PLW70332.1"/>
    <property type="molecule type" value="Genomic_DNA"/>
</dbReference>
<dbReference type="InterPro" id="IPR025691">
    <property type="entry name" value="GspL_pp_dom"/>
</dbReference>
<dbReference type="Pfam" id="PF12693">
    <property type="entry name" value="GspL_C"/>
    <property type="match status" value="1"/>
</dbReference>
<evidence type="ECO:0000256" key="9">
    <source>
        <dbReference type="ARBA" id="ARBA00023136"/>
    </source>
</evidence>
<dbReference type="Gene3D" id="3.30.1360.100">
    <property type="entry name" value="General secretion pathway protein M, EpsM"/>
    <property type="match status" value="1"/>
</dbReference>
<protein>
    <recommendedName>
        <fullName evidence="10">Type II secretion system protein L</fullName>
        <shortName evidence="10">T2SS protein L</shortName>
    </recommendedName>
</protein>
<comment type="similarity">
    <text evidence="2 10">Belongs to the GSP L family.</text>
</comment>
<evidence type="ECO:0000313" key="13">
    <source>
        <dbReference type="EMBL" id="PLW70332.1"/>
    </source>
</evidence>
<keyword evidence="14" id="KW-1185">Reference proteome</keyword>
<evidence type="ECO:0000313" key="14">
    <source>
        <dbReference type="Proteomes" id="UP000235005"/>
    </source>
</evidence>
<proteinExistence type="inferred from homology"/>
<comment type="function">
    <text evidence="10">Inner membrane component of the type II secretion system required for the energy-dependent secretion of extracellular factors such as proteases and toxins from the periplasm.</text>
</comment>
<evidence type="ECO:0000259" key="12">
    <source>
        <dbReference type="Pfam" id="PF12693"/>
    </source>
</evidence>
<evidence type="ECO:0000256" key="2">
    <source>
        <dbReference type="ARBA" id="ARBA00005318"/>
    </source>
</evidence>
<organism evidence="13 14">
    <name type="scientific">Pseudohalioglobus lutimaris</name>
    <dbReference type="NCBI Taxonomy" id="1737061"/>
    <lineage>
        <taxon>Bacteria</taxon>
        <taxon>Pseudomonadati</taxon>
        <taxon>Pseudomonadota</taxon>
        <taxon>Gammaproteobacteria</taxon>
        <taxon>Cellvibrionales</taxon>
        <taxon>Halieaceae</taxon>
        <taxon>Pseudohalioglobus</taxon>
    </lineage>
</organism>
<evidence type="ECO:0000256" key="10">
    <source>
        <dbReference type="PIRNR" id="PIRNR015761"/>
    </source>
</evidence>
<dbReference type="GO" id="GO:0009276">
    <property type="term" value="C:Gram-negative-bacterium-type cell wall"/>
    <property type="evidence" value="ECO:0007669"/>
    <property type="project" value="InterPro"/>
</dbReference>
<keyword evidence="6" id="KW-0812">Transmembrane</keyword>
<dbReference type="Gene3D" id="3.30.420.370">
    <property type="match status" value="1"/>
</dbReference>
<comment type="caution">
    <text evidence="13">The sequence shown here is derived from an EMBL/GenBank/DDBJ whole genome shotgun (WGS) entry which is preliminary data.</text>
</comment>
<comment type="subcellular location">
    <subcellularLocation>
        <location evidence="1">Cell inner membrane</location>
        <topology evidence="1">Single-pass membrane protein</topology>
    </subcellularLocation>
</comment>
<sequence length="399" mass="44133">MREVAVIRLLQGRLAWYPAGANDGPQWLDQPQAQDTLRAVLQQRKLTPLFAVPAADVRLLELQIAAEERRHLDKSLPFILEEDLAEDVAELHFSHCAQGQLNYAVAVCARQSMQQYAEALDEYPGVSQWLPEPLLLPWQEGEWCVVLEQETAIVRSGDCAGFGAEKTMLPMLLQALQGGSGDPEAIIVYGDEQEADTQLIPAALRDRIQWRSGDFYSAMLIAEAPRAALNLRQGEWAVRLPLQRWWQQWRNVAALFAAAVAIHLLSTWIDYRQLSEENLALRGAVQETFRKAIPRGAVVDPEKQLRQQLGLLSGSAQSSGFISMLARTGKVVADGKGSIISINYSDKAAEMRLNLLAANYESVERIRAGLAESGLQATLENSSAQGDQVRARLRVGEGS</sequence>
<accession>A0A2N5X778</accession>
<keyword evidence="5" id="KW-0997">Cell inner membrane</keyword>
<dbReference type="InterPro" id="IPR024230">
    <property type="entry name" value="GspL_cyto_dom"/>
</dbReference>
<keyword evidence="4" id="KW-1003">Cell membrane</keyword>
<name>A0A2N5X778_9GAMM</name>
<dbReference type="Pfam" id="PF05134">
    <property type="entry name" value="T2SSL"/>
    <property type="match status" value="1"/>
</dbReference>
<dbReference type="GO" id="GO:0015627">
    <property type="term" value="C:type II protein secretion system complex"/>
    <property type="evidence" value="ECO:0007669"/>
    <property type="project" value="InterPro"/>
</dbReference>
<dbReference type="OrthoDB" id="7011844at2"/>
<evidence type="ECO:0000256" key="6">
    <source>
        <dbReference type="ARBA" id="ARBA00022692"/>
    </source>
</evidence>
<keyword evidence="9" id="KW-0472">Membrane</keyword>
<dbReference type="AlphaFoldDB" id="A0A2N5X778"/>
<evidence type="ECO:0000259" key="11">
    <source>
        <dbReference type="Pfam" id="PF05134"/>
    </source>
</evidence>